<dbReference type="InterPro" id="IPR036291">
    <property type="entry name" value="NAD(P)-bd_dom_sf"/>
</dbReference>
<comment type="caution">
    <text evidence="4">The sequence shown here is derived from an EMBL/GenBank/DDBJ whole genome shotgun (WGS) entry which is preliminary data.</text>
</comment>
<dbReference type="InterPro" id="IPR013328">
    <property type="entry name" value="6PGD_dom2"/>
</dbReference>
<feature type="domain" description="Mannitol dehydrogenase N-terminal" evidence="2">
    <location>
        <begin position="25"/>
        <end position="273"/>
    </location>
</feature>
<dbReference type="GO" id="GO:0008866">
    <property type="term" value="F:fructuronate reductase activity"/>
    <property type="evidence" value="ECO:0007669"/>
    <property type="project" value="UniProtKB-EC"/>
</dbReference>
<sequence>MTNEAVKHFKQLKQPSYDRNQLTTRIVHIGCGAFHRAHQALYHHDWLEHSNSDWGICEVSLFGDGRLIRQLREQQHLFTVLEKGSEKRTAKLVGSVCQSLHAGTDGREAILETMSDDNVKIVSMTITEKGYCIDPSSGRLDRSHPLIQHDLAHPLQPDSAIGYIVAALRRRKEQGSRAFTVLSCDNIQENGKAAKSAVVEFASLIDADLALWIELNATFPSTMVDRIVPAATQEMYLELQEIIGEPDPCGIECEPFRQWVIEDSFADGRPNWNEVGVEFVSNVVPYEEMKLRMLNGSHSFLAYLGYLAGYDYIFETMQDPHFRVATFNLMTREQAPTLDMPKGTVLETYALELIERFSNQSLKHRTGQIATDGSQKLPQRFGDSLRFHLQHQSNYQWLALGVAGWMRYVSGVDEKGQEITINDPMADTFNAIYDKHGLSANVVPELLAIESIFGSDLKNQHGFVNTVTSAYQRLLDVGAAKTVMTTQK</sequence>
<dbReference type="InterPro" id="IPR013131">
    <property type="entry name" value="Mannitol_DH_N"/>
</dbReference>
<reference evidence="4 5" key="1">
    <citation type="submission" date="2021-02" db="EMBL/GenBank/DDBJ databases">
        <authorList>
            <person name="Park J.-S."/>
        </authorList>
    </citation>
    <scope>NUCLEOTIDE SEQUENCE [LARGE SCALE GENOMIC DNA]</scope>
    <source>
        <strain evidence="4 5">188UL20-2</strain>
    </source>
</reference>
<evidence type="ECO:0000313" key="5">
    <source>
        <dbReference type="Proteomes" id="UP000809621"/>
    </source>
</evidence>
<name>A0ABS2HEL1_9VIBR</name>
<dbReference type="Gene3D" id="1.10.1040.10">
    <property type="entry name" value="N-(1-d-carboxylethyl)-l-norvaline Dehydrogenase, domain 2"/>
    <property type="match status" value="1"/>
</dbReference>
<dbReference type="InterPro" id="IPR050988">
    <property type="entry name" value="Mannitol_DH/Oxidoreductase"/>
</dbReference>
<keyword evidence="1 4" id="KW-0560">Oxidoreductase</keyword>
<dbReference type="RefSeq" id="WP_205157095.1">
    <property type="nucleotide sequence ID" value="NZ_JAFEUM010000001.1"/>
</dbReference>
<dbReference type="PANTHER" id="PTHR43362:SF7">
    <property type="entry name" value="D-MANNONATE OXIDOREDUCTASE"/>
    <property type="match status" value="1"/>
</dbReference>
<dbReference type="EC" id="1.1.1.57" evidence="4"/>
<keyword evidence="5" id="KW-1185">Reference proteome</keyword>
<evidence type="ECO:0000256" key="1">
    <source>
        <dbReference type="ARBA" id="ARBA00023002"/>
    </source>
</evidence>
<dbReference type="NCBIfam" id="NF011611">
    <property type="entry name" value="PRK15037.1"/>
    <property type="match status" value="1"/>
</dbReference>
<evidence type="ECO:0000313" key="4">
    <source>
        <dbReference type="EMBL" id="MBM7035499.1"/>
    </source>
</evidence>
<dbReference type="Pfam" id="PF01232">
    <property type="entry name" value="Mannitol_dh"/>
    <property type="match status" value="1"/>
</dbReference>
<dbReference type="PANTHER" id="PTHR43362">
    <property type="entry name" value="MANNITOL DEHYDROGENASE DSF1-RELATED"/>
    <property type="match status" value="1"/>
</dbReference>
<protein>
    <submittedName>
        <fullName evidence="4">Fructuronate reductase</fullName>
        <ecNumber evidence="4">1.1.1.57</ecNumber>
    </submittedName>
</protein>
<feature type="domain" description="Mannitol dehydrogenase C-terminal" evidence="3">
    <location>
        <begin position="282"/>
        <end position="474"/>
    </location>
</feature>
<evidence type="ECO:0000259" key="3">
    <source>
        <dbReference type="Pfam" id="PF08125"/>
    </source>
</evidence>
<dbReference type="PRINTS" id="PR00084">
    <property type="entry name" value="MTLDHDRGNASE"/>
</dbReference>
<dbReference type="InterPro" id="IPR013118">
    <property type="entry name" value="Mannitol_DH_C"/>
</dbReference>
<proteinExistence type="predicted"/>
<accession>A0ABS2HEL1</accession>
<dbReference type="Pfam" id="PF08125">
    <property type="entry name" value="Mannitol_dh_C"/>
    <property type="match status" value="1"/>
</dbReference>
<organism evidence="4 5">
    <name type="scientific">Vibrio ulleungensis</name>
    <dbReference type="NCBI Taxonomy" id="2807619"/>
    <lineage>
        <taxon>Bacteria</taxon>
        <taxon>Pseudomonadati</taxon>
        <taxon>Pseudomonadota</taxon>
        <taxon>Gammaproteobacteria</taxon>
        <taxon>Vibrionales</taxon>
        <taxon>Vibrionaceae</taxon>
        <taxon>Vibrio</taxon>
    </lineage>
</organism>
<dbReference type="SUPFAM" id="SSF51735">
    <property type="entry name" value="NAD(P)-binding Rossmann-fold domains"/>
    <property type="match status" value="1"/>
</dbReference>
<dbReference type="InterPro" id="IPR008927">
    <property type="entry name" value="6-PGluconate_DH-like_C_sf"/>
</dbReference>
<gene>
    <name evidence="4" type="ORF">JQC93_03685</name>
</gene>
<dbReference type="Gene3D" id="3.40.50.720">
    <property type="entry name" value="NAD(P)-binding Rossmann-like Domain"/>
    <property type="match status" value="1"/>
</dbReference>
<dbReference type="InterPro" id="IPR000669">
    <property type="entry name" value="Mannitol_DH"/>
</dbReference>
<dbReference type="Proteomes" id="UP000809621">
    <property type="component" value="Unassembled WGS sequence"/>
</dbReference>
<dbReference type="SUPFAM" id="SSF48179">
    <property type="entry name" value="6-phosphogluconate dehydrogenase C-terminal domain-like"/>
    <property type="match status" value="1"/>
</dbReference>
<evidence type="ECO:0000259" key="2">
    <source>
        <dbReference type="Pfam" id="PF01232"/>
    </source>
</evidence>
<dbReference type="EMBL" id="JAFEUM010000001">
    <property type="protein sequence ID" value="MBM7035499.1"/>
    <property type="molecule type" value="Genomic_DNA"/>
</dbReference>